<proteinExistence type="predicted"/>
<dbReference type="Pfam" id="PF03988">
    <property type="entry name" value="DUF347"/>
    <property type="match status" value="1"/>
</dbReference>
<dbReference type="RefSeq" id="WP_169571139.1">
    <property type="nucleotide sequence ID" value="NZ_JABBFV010000002.1"/>
</dbReference>
<comment type="caution">
    <text evidence="2">The sequence shown here is derived from an EMBL/GenBank/DDBJ whole genome shotgun (WGS) entry which is preliminary data.</text>
</comment>
<gene>
    <name evidence="2" type="ORF">HHL08_03690</name>
</gene>
<keyword evidence="1" id="KW-0472">Membrane</keyword>
<dbReference type="InterPro" id="IPR007136">
    <property type="entry name" value="DUF347"/>
</dbReference>
<evidence type="ECO:0000256" key="1">
    <source>
        <dbReference type="SAM" id="Phobius"/>
    </source>
</evidence>
<dbReference type="EMBL" id="JABBFV010000002">
    <property type="protein sequence ID" value="NML09251.1"/>
    <property type="molecule type" value="Genomic_DNA"/>
</dbReference>
<reference evidence="2 3" key="1">
    <citation type="submission" date="2020-04" db="EMBL/GenBank/DDBJ databases">
        <title>Sphingobium sp. AR-3-1 isolated from Arctic soil.</title>
        <authorList>
            <person name="Dahal R.H."/>
            <person name="Chaudhary D.K."/>
        </authorList>
    </citation>
    <scope>NUCLEOTIDE SEQUENCE [LARGE SCALE GENOMIC DNA]</scope>
    <source>
        <strain evidence="2 3">AR-3-1</strain>
    </source>
</reference>
<sequence>MTSVHILANWITITITVSQTLGTAMGDRLATTGGLGYIGTSGIFGLGLAGLLLPYVLTDIDRVILFWMAFILTRPP</sequence>
<evidence type="ECO:0000313" key="3">
    <source>
        <dbReference type="Proteomes" id="UP000519023"/>
    </source>
</evidence>
<evidence type="ECO:0000313" key="2">
    <source>
        <dbReference type="EMBL" id="NML09251.1"/>
    </source>
</evidence>
<keyword evidence="1" id="KW-1133">Transmembrane helix</keyword>
<name>A0A7X9ZS69_9SPHN</name>
<keyword evidence="1" id="KW-0812">Transmembrane</keyword>
<keyword evidence="3" id="KW-1185">Reference proteome</keyword>
<feature type="transmembrane region" description="Helical" evidence="1">
    <location>
        <begin position="35"/>
        <end position="57"/>
    </location>
</feature>
<organism evidence="2 3">
    <name type="scientific">Sphingobium psychrophilum</name>
    <dbReference type="NCBI Taxonomy" id="2728834"/>
    <lineage>
        <taxon>Bacteria</taxon>
        <taxon>Pseudomonadati</taxon>
        <taxon>Pseudomonadota</taxon>
        <taxon>Alphaproteobacteria</taxon>
        <taxon>Sphingomonadales</taxon>
        <taxon>Sphingomonadaceae</taxon>
        <taxon>Sphingobium</taxon>
    </lineage>
</organism>
<protein>
    <submittedName>
        <fullName evidence="2">Uncharacterized protein</fullName>
    </submittedName>
</protein>
<dbReference type="Proteomes" id="UP000519023">
    <property type="component" value="Unassembled WGS sequence"/>
</dbReference>
<accession>A0A7X9ZS69</accession>
<dbReference type="AlphaFoldDB" id="A0A7X9ZS69"/>